<name>A0ABR2MRY0_9ASPA</name>
<comment type="caution">
    <text evidence="1">The sequence shown here is derived from an EMBL/GenBank/DDBJ whole genome shotgun (WGS) entry which is preliminary data.</text>
</comment>
<reference evidence="1 2" key="1">
    <citation type="journal article" date="2022" name="Nat. Plants">
        <title>Genomes of leafy and leafless Platanthera orchids illuminate the evolution of mycoheterotrophy.</title>
        <authorList>
            <person name="Li M.H."/>
            <person name="Liu K.W."/>
            <person name="Li Z."/>
            <person name="Lu H.C."/>
            <person name="Ye Q.L."/>
            <person name="Zhang D."/>
            <person name="Wang J.Y."/>
            <person name="Li Y.F."/>
            <person name="Zhong Z.M."/>
            <person name="Liu X."/>
            <person name="Yu X."/>
            <person name="Liu D.K."/>
            <person name="Tu X.D."/>
            <person name="Liu B."/>
            <person name="Hao Y."/>
            <person name="Liao X.Y."/>
            <person name="Jiang Y.T."/>
            <person name="Sun W.H."/>
            <person name="Chen J."/>
            <person name="Chen Y.Q."/>
            <person name="Ai Y."/>
            <person name="Zhai J.W."/>
            <person name="Wu S.S."/>
            <person name="Zhou Z."/>
            <person name="Hsiao Y.Y."/>
            <person name="Wu W.L."/>
            <person name="Chen Y.Y."/>
            <person name="Lin Y.F."/>
            <person name="Hsu J.L."/>
            <person name="Li C.Y."/>
            <person name="Wang Z.W."/>
            <person name="Zhao X."/>
            <person name="Zhong W.Y."/>
            <person name="Ma X.K."/>
            <person name="Ma L."/>
            <person name="Huang J."/>
            <person name="Chen G.Z."/>
            <person name="Huang M.Z."/>
            <person name="Huang L."/>
            <person name="Peng D.H."/>
            <person name="Luo Y.B."/>
            <person name="Zou S.Q."/>
            <person name="Chen S.P."/>
            <person name="Lan S."/>
            <person name="Tsai W.C."/>
            <person name="Van de Peer Y."/>
            <person name="Liu Z.J."/>
        </authorList>
    </citation>
    <scope>NUCLEOTIDE SEQUENCE [LARGE SCALE GENOMIC DNA]</scope>
    <source>
        <strain evidence="1">Lor288</strain>
    </source>
</reference>
<proteinExistence type="predicted"/>
<dbReference type="Proteomes" id="UP001412067">
    <property type="component" value="Unassembled WGS sequence"/>
</dbReference>
<evidence type="ECO:0000313" key="2">
    <source>
        <dbReference type="Proteomes" id="UP001412067"/>
    </source>
</evidence>
<organism evidence="1 2">
    <name type="scientific">Platanthera guangdongensis</name>
    <dbReference type="NCBI Taxonomy" id="2320717"/>
    <lineage>
        <taxon>Eukaryota</taxon>
        <taxon>Viridiplantae</taxon>
        <taxon>Streptophyta</taxon>
        <taxon>Embryophyta</taxon>
        <taxon>Tracheophyta</taxon>
        <taxon>Spermatophyta</taxon>
        <taxon>Magnoliopsida</taxon>
        <taxon>Liliopsida</taxon>
        <taxon>Asparagales</taxon>
        <taxon>Orchidaceae</taxon>
        <taxon>Orchidoideae</taxon>
        <taxon>Orchideae</taxon>
        <taxon>Orchidinae</taxon>
        <taxon>Platanthera</taxon>
    </lineage>
</organism>
<evidence type="ECO:0000313" key="1">
    <source>
        <dbReference type="EMBL" id="KAK8966900.1"/>
    </source>
</evidence>
<dbReference type="EMBL" id="JBBWWR010000005">
    <property type="protein sequence ID" value="KAK8966900.1"/>
    <property type="molecule type" value="Genomic_DNA"/>
</dbReference>
<sequence>MRDFITSTAGSVYPSFGPAIANNHFEIKPTIPNMIRNNTQYSGYPSEDPQLHLAEFSEIYGTFRYVGISDEV</sequence>
<accession>A0ABR2MRY0</accession>
<protein>
    <submittedName>
        <fullName evidence="1">Uncharacterized protein</fullName>
    </submittedName>
</protein>
<keyword evidence="2" id="KW-1185">Reference proteome</keyword>
<gene>
    <name evidence="1" type="ORF">KSP40_PGU005671</name>
</gene>